<accession>A0ABW4RJP9</accession>
<evidence type="ECO:0000256" key="1">
    <source>
        <dbReference type="ARBA" id="ARBA00004141"/>
    </source>
</evidence>
<dbReference type="EMBL" id="JBHUEH010000016">
    <property type="protein sequence ID" value="MFD1886465.1"/>
    <property type="molecule type" value="Genomic_DNA"/>
</dbReference>
<dbReference type="Pfam" id="PF03239">
    <property type="entry name" value="FTR1"/>
    <property type="match status" value="1"/>
</dbReference>
<keyword evidence="5 7" id="KW-0472">Membrane</keyword>
<organism evidence="8 9">
    <name type="scientific">Paenibacillus wenxiniae</name>
    <dbReference type="NCBI Taxonomy" id="1636843"/>
    <lineage>
        <taxon>Bacteria</taxon>
        <taxon>Bacillati</taxon>
        <taxon>Bacillota</taxon>
        <taxon>Bacilli</taxon>
        <taxon>Bacillales</taxon>
        <taxon>Paenibacillaceae</taxon>
        <taxon>Paenibacillus</taxon>
    </lineage>
</organism>
<dbReference type="PANTHER" id="PTHR31632:SF2">
    <property type="entry name" value="PLASMA MEMBRANE IRON PERMEASE"/>
    <property type="match status" value="1"/>
</dbReference>
<dbReference type="InterPro" id="IPR004923">
    <property type="entry name" value="FTR1/Fip1/EfeU"/>
</dbReference>
<evidence type="ECO:0000313" key="9">
    <source>
        <dbReference type="Proteomes" id="UP001597233"/>
    </source>
</evidence>
<evidence type="ECO:0000256" key="6">
    <source>
        <dbReference type="SAM" id="MobiDB-lite"/>
    </source>
</evidence>
<feature type="transmembrane region" description="Helical" evidence="7">
    <location>
        <begin position="497"/>
        <end position="516"/>
    </location>
</feature>
<feature type="transmembrane region" description="Helical" evidence="7">
    <location>
        <begin position="422"/>
        <end position="445"/>
    </location>
</feature>
<reference evidence="9" key="1">
    <citation type="journal article" date="2019" name="Int. J. Syst. Evol. Microbiol.">
        <title>The Global Catalogue of Microorganisms (GCM) 10K type strain sequencing project: providing services to taxonomists for standard genome sequencing and annotation.</title>
        <authorList>
            <consortium name="The Broad Institute Genomics Platform"/>
            <consortium name="The Broad Institute Genome Sequencing Center for Infectious Disease"/>
            <person name="Wu L."/>
            <person name="Ma J."/>
        </authorList>
    </citation>
    <scope>NUCLEOTIDE SEQUENCE [LARGE SCALE GENOMIC DNA]</scope>
    <source>
        <strain evidence="9">CCUG 54950</strain>
    </source>
</reference>
<keyword evidence="4 7" id="KW-1133">Transmembrane helix</keyword>
<sequence length="647" mass="69164">MWNNVLNIRTLSQATGIAAISGALLLGVFGWHSNTAEYLQQQQPSSKQIQQIAQSNPFVELWSIPVASAASAQPDVNQLLTIVGSALVDAGQQKWTDANAELNQFASGWAQVDTSALPQQAADVNTALASAQQALQAAGSQPAAVTSALGKLARAVNTYAEAEQTGSSASASSSTSTSGQPSVEGQKAVQTILPLANDTLQKINTADWSGAQTSYKGIVAAWPNVENAIRADNFTVYSQLETTMSMIRVALQAEPPRADQAKQQTQKLIDLFHEYTSGQIANSAPAQGNVHLSDAVALLQQAQTSIGQQQAEQASTQMQQFITMWPLVEGEVQISSSSTYTAVENEMAEAQGYLVSTPPNWNAANTTVQTMLDQLIPITSKTSYTFWDAAVILLREGLEAILVLAALLAYAKRSGSRQAGAWIWGGAFVGLALSGMIAAIFVYAFAQMATSGSTRELIEGITGLVAVVLMLSVGNWLHQKANLKNWNHYIEGQISGALARGSLISLAAVSGLAILREGAETAIFYVGMAPAIALSQLLLGIGLALVILIVIAVLIIRFSVKLPVRPFFLTATVLIYYLVFRFLGESIHALQVSGYVPAHTISGMPSVSWLGIYPTWETLIPQMVVLVFLLWRLVLPQYQSKRKQTAS</sequence>
<feature type="transmembrane region" description="Helical" evidence="7">
    <location>
        <begin position="522"/>
        <end position="555"/>
    </location>
</feature>
<evidence type="ECO:0000256" key="4">
    <source>
        <dbReference type="ARBA" id="ARBA00022989"/>
    </source>
</evidence>
<dbReference type="Proteomes" id="UP001597233">
    <property type="component" value="Unassembled WGS sequence"/>
</dbReference>
<comment type="similarity">
    <text evidence="2">Belongs to the oxidase-dependent Fe transporter (OFeT) (TC 9.A.10.1) family.</text>
</comment>
<feature type="transmembrane region" description="Helical" evidence="7">
    <location>
        <begin position="619"/>
        <end position="635"/>
    </location>
</feature>
<comment type="subcellular location">
    <subcellularLocation>
        <location evidence="1">Membrane</location>
        <topology evidence="1">Multi-pass membrane protein</topology>
    </subcellularLocation>
</comment>
<comment type="caution">
    <text evidence="8">The sequence shown here is derived from an EMBL/GenBank/DDBJ whole genome shotgun (WGS) entry which is preliminary data.</text>
</comment>
<evidence type="ECO:0000256" key="2">
    <source>
        <dbReference type="ARBA" id="ARBA00008333"/>
    </source>
</evidence>
<evidence type="ECO:0000313" key="8">
    <source>
        <dbReference type="EMBL" id="MFD1886465.1"/>
    </source>
</evidence>
<feature type="compositionally biased region" description="Low complexity" evidence="6">
    <location>
        <begin position="165"/>
        <end position="179"/>
    </location>
</feature>
<feature type="transmembrane region" description="Helical" evidence="7">
    <location>
        <begin position="567"/>
        <end position="584"/>
    </location>
</feature>
<evidence type="ECO:0000256" key="5">
    <source>
        <dbReference type="ARBA" id="ARBA00023136"/>
    </source>
</evidence>
<protein>
    <submittedName>
        <fullName evidence="8">FTR1 family protein</fullName>
    </submittedName>
</protein>
<proteinExistence type="inferred from homology"/>
<evidence type="ECO:0000256" key="3">
    <source>
        <dbReference type="ARBA" id="ARBA00022692"/>
    </source>
</evidence>
<evidence type="ECO:0000256" key="7">
    <source>
        <dbReference type="SAM" id="Phobius"/>
    </source>
</evidence>
<dbReference type="RefSeq" id="WP_347325528.1">
    <property type="nucleotide sequence ID" value="NZ_JBCGUH010000006.1"/>
</dbReference>
<feature type="region of interest" description="Disordered" evidence="6">
    <location>
        <begin position="163"/>
        <end position="186"/>
    </location>
</feature>
<feature type="transmembrane region" description="Helical" evidence="7">
    <location>
        <begin position="457"/>
        <end position="477"/>
    </location>
</feature>
<gene>
    <name evidence="8" type="ORF">ACFSC9_13135</name>
</gene>
<keyword evidence="3 7" id="KW-0812">Transmembrane</keyword>
<keyword evidence="9" id="KW-1185">Reference proteome</keyword>
<dbReference type="PANTHER" id="PTHR31632">
    <property type="entry name" value="IRON TRANSPORTER FTH1"/>
    <property type="match status" value="1"/>
</dbReference>
<name>A0ABW4RJP9_9BACL</name>